<dbReference type="InterPro" id="IPR001347">
    <property type="entry name" value="SIS_dom"/>
</dbReference>
<dbReference type="InterPro" id="IPR036388">
    <property type="entry name" value="WH-like_DNA-bd_sf"/>
</dbReference>
<dbReference type="PROSITE" id="PS51464">
    <property type="entry name" value="SIS"/>
    <property type="match status" value="1"/>
</dbReference>
<gene>
    <name evidence="3" type="ORF">SIK69_10895</name>
</gene>
<feature type="domain" description="HTH rpiR-type" evidence="1">
    <location>
        <begin position="1"/>
        <end position="73"/>
    </location>
</feature>
<reference evidence="3 4" key="1">
    <citation type="submission" date="2023-11" db="EMBL/GenBank/DDBJ databases">
        <title>Scandinavium wanjuensis sp. nov., isolated from lettuce South Korea.</title>
        <authorList>
            <person name="Park J."/>
            <person name="Park S."/>
            <person name="Oh K.K."/>
            <person name="Cho G.S."/>
            <person name="Franz C.M.A.P."/>
        </authorList>
    </citation>
    <scope>NUCLEOTIDE SEQUENCE [LARGE SCALE GENOMIC DNA]</scope>
    <source>
        <strain evidence="3 4">V105_6</strain>
    </source>
</reference>
<dbReference type="Gene3D" id="1.10.10.10">
    <property type="entry name" value="Winged helix-like DNA-binding domain superfamily/Winged helix DNA-binding domain"/>
    <property type="match status" value="1"/>
</dbReference>
<dbReference type="PANTHER" id="PTHR30514:SF1">
    <property type="entry name" value="HTH-TYPE TRANSCRIPTIONAL REGULATOR HEXR-RELATED"/>
    <property type="match status" value="1"/>
</dbReference>
<feature type="domain" description="SIS" evidence="2">
    <location>
        <begin position="119"/>
        <end position="257"/>
    </location>
</feature>
<dbReference type="Pfam" id="PF01380">
    <property type="entry name" value="SIS"/>
    <property type="match status" value="1"/>
</dbReference>
<keyword evidence="4" id="KW-1185">Reference proteome</keyword>
<organism evidence="3 4">
    <name type="scientific">Scandinavium lactucae</name>
    <dbReference type="NCBI Taxonomy" id="3095028"/>
    <lineage>
        <taxon>Bacteria</taxon>
        <taxon>Pseudomonadati</taxon>
        <taxon>Pseudomonadota</taxon>
        <taxon>Gammaproteobacteria</taxon>
        <taxon>Enterobacterales</taxon>
        <taxon>Enterobacteriaceae</taxon>
        <taxon>Scandinavium</taxon>
    </lineage>
</organism>
<sequence>MLAYYGHLEFTHQEQRIVAYLNEKPHKVIELSAEALAKETYTSAATLNRFARKLGYKGFADFRLHYALDYQMLHEKKTSLQNGDYSNINSEDSLSFIHKSLSAEHSKVVSIQKEIYIEVMELINKSEYIDIYATGKNYHLAMIGADNLSFLGKKVAVFNNVEQDHLSRINHSHRICLLLSRTGENPTCLHAARELNAMSAKLISITGKQGSNLNELCALNLYINIDRGGKTQKVTDSISISWIFDYIFMDLLKRQSAK</sequence>
<dbReference type="SUPFAM" id="SSF46689">
    <property type="entry name" value="Homeodomain-like"/>
    <property type="match status" value="1"/>
</dbReference>
<dbReference type="RefSeq" id="WP_319786083.1">
    <property type="nucleotide sequence ID" value="NZ_JAWXRD010000029.1"/>
</dbReference>
<proteinExistence type="predicted"/>
<comment type="caution">
    <text evidence="3">The sequence shown here is derived from an EMBL/GenBank/DDBJ whole genome shotgun (WGS) entry which is preliminary data.</text>
</comment>
<dbReference type="InterPro" id="IPR046348">
    <property type="entry name" value="SIS_dom_sf"/>
</dbReference>
<evidence type="ECO:0000313" key="3">
    <source>
        <dbReference type="EMBL" id="MDX6040692.1"/>
    </source>
</evidence>
<evidence type="ECO:0000259" key="1">
    <source>
        <dbReference type="PROSITE" id="PS51071"/>
    </source>
</evidence>
<dbReference type="InterPro" id="IPR047640">
    <property type="entry name" value="RpiR-like"/>
</dbReference>
<dbReference type="InterPro" id="IPR009057">
    <property type="entry name" value="Homeodomain-like_sf"/>
</dbReference>
<evidence type="ECO:0000259" key="2">
    <source>
        <dbReference type="PROSITE" id="PS51464"/>
    </source>
</evidence>
<dbReference type="Proteomes" id="UP001275664">
    <property type="component" value="Unassembled WGS sequence"/>
</dbReference>
<accession>A0ABU4QQC7</accession>
<dbReference type="EMBL" id="JAWXRD010000029">
    <property type="protein sequence ID" value="MDX6040692.1"/>
    <property type="molecule type" value="Genomic_DNA"/>
</dbReference>
<name>A0ABU4QQC7_9ENTR</name>
<dbReference type="InterPro" id="IPR000281">
    <property type="entry name" value="HTH_RpiR"/>
</dbReference>
<dbReference type="SUPFAM" id="SSF53697">
    <property type="entry name" value="SIS domain"/>
    <property type="match status" value="1"/>
</dbReference>
<evidence type="ECO:0000313" key="4">
    <source>
        <dbReference type="Proteomes" id="UP001275664"/>
    </source>
</evidence>
<dbReference type="PANTHER" id="PTHR30514">
    <property type="entry name" value="GLUCOKINASE"/>
    <property type="match status" value="1"/>
</dbReference>
<dbReference type="PROSITE" id="PS51071">
    <property type="entry name" value="HTH_RPIR"/>
    <property type="match status" value="1"/>
</dbReference>
<dbReference type="Pfam" id="PF01418">
    <property type="entry name" value="HTH_6"/>
    <property type="match status" value="1"/>
</dbReference>
<protein>
    <submittedName>
        <fullName evidence="3">MurR/RpiR family transcriptional regulator</fullName>
    </submittedName>
</protein>
<dbReference type="Gene3D" id="3.40.50.10490">
    <property type="entry name" value="Glucose-6-phosphate isomerase like protein, domain 1"/>
    <property type="match status" value="1"/>
</dbReference>